<name>A0A5J4YN72_PORPP</name>
<dbReference type="GO" id="GO:0015074">
    <property type="term" value="P:DNA integration"/>
    <property type="evidence" value="ECO:0007669"/>
    <property type="project" value="InterPro"/>
</dbReference>
<dbReference type="PROSITE" id="PS50878">
    <property type="entry name" value="RT_POL"/>
    <property type="match status" value="1"/>
</dbReference>
<proteinExistence type="predicted"/>
<dbReference type="EMBL" id="VRMN01000009">
    <property type="protein sequence ID" value="KAA8492708.1"/>
    <property type="molecule type" value="Genomic_DNA"/>
</dbReference>
<feature type="region of interest" description="Disordered" evidence="1">
    <location>
        <begin position="1102"/>
        <end position="1130"/>
    </location>
</feature>
<keyword evidence="5" id="KW-1185">Reference proteome</keyword>
<dbReference type="InterPro" id="IPR000477">
    <property type="entry name" value="RT_dom"/>
</dbReference>
<dbReference type="PANTHER" id="PTHR48462">
    <property type="entry name" value="PROTEIN, PUTATIVE-RELATED"/>
    <property type="match status" value="1"/>
</dbReference>
<feature type="region of interest" description="Disordered" evidence="1">
    <location>
        <begin position="1015"/>
        <end position="1080"/>
    </location>
</feature>
<dbReference type="Pfam" id="PF07727">
    <property type="entry name" value="RVT_2"/>
    <property type="match status" value="1"/>
</dbReference>
<dbReference type="Proteomes" id="UP000324585">
    <property type="component" value="Unassembled WGS sequence"/>
</dbReference>
<protein>
    <submittedName>
        <fullName evidence="4">Copia protein</fullName>
    </submittedName>
</protein>
<dbReference type="PANTHER" id="PTHR48462:SF1">
    <property type="entry name" value="PROTEIN, PUTATIVE-RELATED"/>
    <property type="match status" value="1"/>
</dbReference>
<feature type="domain" description="Reverse transcriptase" evidence="2">
    <location>
        <begin position="19"/>
        <end position="267"/>
    </location>
</feature>
<reference evidence="5" key="1">
    <citation type="journal article" date="2019" name="Nat. Commun.">
        <title>Expansion of phycobilisome linker gene families in mesophilic red algae.</title>
        <authorList>
            <person name="Lee J."/>
            <person name="Kim D."/>
            <person name="Bhattacharya D."/>
            <person name="Yoon H.S."/>
        </authorList>
    </citation>
    <scope>NUCLEOTIDE SEQUENCE [LARGE SCALE GENOMIC DNA]</scope>
    <source>
        <strain evidence="5">CCMP 1328</strain>
    </source>
</reference>
<dbReference type="InterPro" id="IPR001584">
    <property type="entry name" value="Integrase_cat-core"/>
</dbReference>
<dbReference type="InterPro" id="IPR043502">
    <property type="entry name" value="DNA/RNA_pol_sf"/>
</dbReference>
<evidence type="ECO:0000313" key="5">
    <source>
        <dbReference type="Proteomes" id="UP000324585"/>
    </source>
</evidence>
<dbReference type="PROSITE" id="PS50994">
    <property type="entry name" value="INTEGRASE"/>
    <property type="match status" value="1"/>
</dbReference>
<dbReference type="SUPFAM" id="SSF56672">
    <property type="entry name" value="DNA/RNA polymerases"/>
    <property type="match status" value="1"/>
</dbReference>
<dbReference type="OrthoDB" id="1676176at2759"/>
<dbReference type="InterPro" id="IPR013103">
    <property type="entry name" value="RVT_2"/>
</dbReference>
<evidence type="ECO:0000313" key="4">
    <source>
        <dbReference type="EMBL" id="KAA8492708.1"/>
    </source>
</evidence>
<evidence type="ECO:0000259" key="2">
    <source>
        <dbReference type="PROSITE" id="PS50878"/>
    </source>
</evidence>
<sequence length="1756" mass="191294">MAGSKVQVALLRVSQALVRRGFEGQAGALWNHARLIPLRKKDGGVRPIAVGEVLRRALGKLALRCLGQAAVDSLLPLQFGVGRKSGLEAAIMGTRMAVLEPTQSEPVAALKVDLANAFNTVSRHTLLRLVHARFPELWPLVRSTYSTPSPLRLGTQMLYSARGVQQGDPLGPLLFSLVLQNVLAQFSAPQVHQVWYLDDGCVVGTPAHLAAFLLAFEHDAQAHGLAINRAKTEFILTGTMTRSDVPDGLQDLLVTSWSEAELLGVPLDATGAGRALAPIARLSRKVLDLARTVSELPCSEEAFHLLRGSVGPRRLAHLTRTMPADVIRAELASFDEGWRHCVARTVGTAPADWLDGTDVRPEWRLPLSMGGLGLTALTDVAPFAFAAGSRVAARALDQVPDDVVPPTLVRWDARFHSDQAALACLPAPVAADDAPPGTLLSSQTQSCRRFFRKMQTDWLSDQGTTTWEFHRRHGISAPFALAWLSMPSAIPLAGHATRMRPHVWQAAVRHMLGLPTRLAQFASQTRCPAISATTGAICGERLDALGRHALACVFGPSRYGRHERVAEALRDFAHAAGLVTVREPAVCDTSTARRPYDVLIGTTGVDVSVVLPDKAGARRTPGSAIRIKTAAKLSAYTSLVSARPGPPAVSATAHSAAVAPTSFCPLVLDIFGRLGDDARPFLASLAGSFQMAKQLRRGQASMILHRALSLAVFRSAAEAVLLRHSAPAIPVAGLQWLSSGLRSLAPTPCLSTLATAPVQRNLMFLEGYTFVITVVKPMHFIITTMVKGKTAKDMSAAMKKQVAFLKAHRIDVRAVKTDPESGLLAIVEELSETGILLNQTASAEAVPAVERAIRTVKEIARSTLYSLPFALPKELLPQLVQYSTHRCNIVPGTTGWHDAETPMSRMTGVKASMKRDLALKFGDYVQAESAKVDNSLKARTVGCIALYPVGNVEGSWVLLNLNSMRETRRQRWQKLSIPEEVISYLNGFKGTIPLLRDNEADALTDSENEIETASAQEYPRSQGALSMSHTGPISGTGEQLGGEQSAASTGPESQHAETPRHAVQAESDRETSCLPAEAGSGEGMLALPLQVGSAENVAVPPMEQDTETTGGTRDVQVQPRPREGMCDEMNPVDSCNDQDLGDIKLGNMSVSDVPVRSNGTMDSALIIRDTTSRLPPVPSRGAKRARFVQSCDDTGIRSSKKMRTFRAMWRLVKKSKCLSAIVRKAYTEYGTSGLRAVINELMQMSAWDKDVLEPITRKLTDDEKRSLLPAHMILDEKGNPQTNEVVKIKASLVAGGHRQERELFPDSASPTVSTEALLSLAALAAHERRKVATIDFPGAYLNVSMPEEGPQVFVRLDRELSSVMVAIDPELEQAVGQSGTMICRLKKAMYGCITSAKLRYNHLVKDLQDIGFMVCVNDPCVLKRAEDDMWLVVHVDDIKLFAKNCEDIARLSDELKARYQGLKVCINQTVEYLGLVFRYDDMGHVEVSMPAFTERLLSEANVTGSAKTPATDNLFDVHANSQSLSQKEKATFHTLVAKLLYLAKRIRPELLLVTSHLTRRVIAPNADDQAKLNRALKYLARTREQVLRLGVKTCAEGRVEVSIFVDAAFGVHSDMHSHTGCVVSLGRGAVYAKSSRQKLVTKSSTEAELVGVSDMIGQSIWIAALLTELDVDVKRKVLYQDNEATMALIRNGRPNSFRTRHIALRYFFTSDRISRGELDLKHCPTELMWADILTKPVQGQLFQKLRAWMLGAEESP</sequence>
<feature type="domain" description="Integrase catalytic" evidence="3">
    <location>
        <begin position="742"/>
        <end position="910"/>
    </location>
</feature>
<dbReference type="Pfam" id="PF00078">
    <property type="entry name" value="RVT_1"/>
    <property type="match status" value="1"/>
</dbReference>
<accession>A0A5J4YN72</accession>
<feature type="compositionally biased region" description="Polar residues" evidence="1">
    <location>
        <begin position="1023"/>
        <end position="1037"/>
    </location>
</feature>
<organism evidence="4 5">
    <name type="scientific">Porphyridium purpureum</name>
    <name type="common">Red alga</name>
    <name type="synonym">Porphyridium cruentum</name>
    <dbReference type="NCBI Taxonomy" id="35688"/>
    <lineage>
        <taxon>Eukaryota</taxon>
        <taxon>Rhodophyta</taxon>
        <taxon>Bangiophyceae</taxon>
        <taxon>Porphyridiales</taxon>
        <taxon>Porphyridiaceae</taxon>
        <taxon>Porphyridium</taxon>
    </lineage>
</organism>
<comment type="caution">
    <text evidence="4">The sequence shown here is derived from an EMBL/GenBank/DDBJ whole genome shotgun (WGS) entry which is preliminary data.</text>
</comment>
<evidence type="ECO:0000259" key="3">
    <source>
        <dbReference type="PROSITE" id="PS50994"/>
    </source>
</evidence>
<evidence type="ECO:0000256" key="1">
    <source>
        <dbReference type="SAM" id="MobiDB-lite"/>
    </source>
</evidence>
<dbReference type="CDD" id="cd09272">
    <property type="entry name" value="RNase_HI_RT_Ty1"/>
    <property type="match status" value="1"/>
</dbReference>
<gene>
    <name evidence="4" type="ORF">FVE85_8215</name>
</gene>